<reference evidence="4" key="1">
    <citation type="submission" date="2017-12" db="EMBL/GenBank/DDBJ databases">
        <title>Whole genome sequencing of Acidipropionibacterium jensenii strains JS279 and JS280.</title>
        <authorList>
            <person name="Deptula P."/>
            <person name="Laine P."/>
            <person name="Smolander O.-P."/>
            <person name="Paulin L."/>
            <person name="Auvinen P."/>
            <person name="Varmanen P."/>
        </authorList>
    </citation>
    <scope>NUCLEOTIDE SEQUENCE [LARGE SCALE GENOMIC DNA]</scope>
    <source>
        <strain evidence="4">JS280</strain>
    </source>
</reference>
<accession>A0A3S4UQN8</accession>
<dbReference type="EC" id="3.1.3.-" evidence="2"/>
<dbReference type="Gene3D" id="3.30.1240.10">
    <property type="match status" value="1"/>
</dbReference>
<organism evidence="2 3">
    <name type="scientific">Acidipropionibacterium jensenii</name>
    <dbReference type="NCBI Taxonomy" id="1749"/>
    <lineage>
        <taxon>Bacteria</taxon>
        <taxon>Bacillati</taxon>
        <taxon>Actinomycetota</taxon>
        <taxon>Actinomycetes</taxon>
        <taxon>Propionibacteriales</taxon>
        <taxon>Propionibacteriaceae</taxon>
        <taxon>Acidipropionibacterium</taxon>
    </lineage>
</organism>
<dbReference type="EMBL" id="CP025570">
    <property type="protein sequence ID" value="AZZ40212.1"/>
    <property type="molecule type" value="Genomic_DNA"/>
</dbReference>
<dbReference type="OrthoDB" id="3180855at2"/>
<name>A0A3S4UQN8_9ACTN</name>
<reference evidence="1" key="3">
    <citation type="journal article" date="2019" name="Microorganisms">
        <title>Red-Brown Pigmentation of Acidipropionibacterium jensenii Is Tied to Haemolytic Activity and cyl-Like Gene Cluster.</title>
        <authorList>
            <person name="Deptula P."/>
            <person name="Loivamaa I."/>
            <person name="Smolander O.P."/>
            <person name="Laine P."/>
            <person name="Roberts R.J."/>
            <person name="Piironen V."/>
            <person name="Paulin L."/>
            <person name="Savijoki K."/>
            <person name="Auvinen P."/>
            <person name="Varmanen P."/>
        </authorList>
    </citation>
    <scope>NUCLEOTIDE SEQUENCE</scope>
    <source>
        <strain evidence="1">JS280</strain>
    </source>
</reference>
<dbReference type="SFLD" id="SFLDG01140">
    <property type="entry name" value="C2.B:_Phosphomannomutase_and_P"/>
    <property type="match status" value="1"/>
</dbReference>
<dbReference type="RefSeq" id="WP_028703336.1">
    <property type="nucleotide sequence ID" value="NZ_CP025570.1"/>
</dbReference>
<evidence type="ECO:0000313" key="3">
    <source>
        <dbReference type="Proteomes" id="UP000277858"/>
    </source>
</evidence>
<protein>
    <submittedName>
        <fullName evidence="1">HAD family phosphatase</fullName>
    </submittedName>
    <submittedName>
        <fullName evidence="2">Phosphatase YidA</fullName>
        <ecNumber evidence="2">3.1.3.-</ecNumber>
    </submittedName>
</protein>
<dbReference type="AlphaFoldDB" id="A0A3S4UQN8"/>
<dbReference type="KEGG" id="aji:C0Z10_11120"/>
<evidence type="ECO:0000313" key="1">
    <source>
        <dbReference type="EMBL" id="AZZ40212.1"/>
    </source>
</evidence>
<gene>
    <name evidence="2" type="primary">yidA_1</name>
    <name evidence="1" type="ORF">C0Z10_11120</name>
    <name evidence="2" type="ORF">NCTC13652_01141</name>
</gene>
<evidence type="ECO:0000313" key="2">
    <source>
        <dbReference type="EMBL" id="VEI02945.1"/>
    </source>
</evidence>
<proteinExistence type="predicted"/>
<dbReference type="GO" id="GO:0005829">
    <property type="term" value="C:cytosol"/>
    <property type="evidence" value="ECO:0007669"/>
    <property type="project" value="TreeGrafter"/>
</dbReference>
<dbReference type="EMBL" id="LR134473">
    <property type="protein sequence ID" value="VEI02945.1"/>
    <property type="molecule type" value="Genomic_DNA"/>
</dbReference>
<dbReference type="InterPro" id="IPR023214">
    <property type="entry name" value="HAD_sf"/>
</dbReference>
<dbReference type="Pfam" id="PF08282">
    <property type="entry name" value="Hydrolase_3"/>
    <property type="match status" value="1"/>
</dbReference>
<dbReference type="PROSITE" id="PS01228">
    <property type="entry name" value="COF_1"/>
    <property type="match status" value="1"/>
</dbReference>
<dbReference type="GO" id="GO:0000287">
    <property type="term" value="F:magnesium ion binding"/>
    <property type="evidence" value="ECO:0007669"/>
    <property type="project" value="TreeGrafter"/>
</dbReference>
<evidence type="ECO:0000313" key="4">
    <source>
        <dbReference type="Proteomes" id="UP000285875"/>
    </source>
</evidence>
<keyword evidence="2" id="KW-0378">Hydrolase</keyword>
<dbReference type="Proteomes" id="UP000285875">
    <property type="component" value="Chromosome"/>
</dbReference>
<keyword evidence="3" id="KW-1185">Reference proteome</keyword>
<dbReference type="Gene3D" id="3.40.50.1000">
    <property type="entry name" value="HAD superfamily/HAD-like"/>
    <property type="match status" value="1"/>
</dbReference>
<dbReference type="Proteomes" id="UP000277858">
    <property type="component" value="Chromosome"/>
</dbReference>
<dbReference type="SUPFAM" id="SSF56784">
    <property type="entry name" value="HAD-like"/>
    <property type="match status" value="1"/>
</dbReference>
<dbReference type="PANTHER" id="PTHR10000">
    <property type="entry name" value="PHOSPHOSERINE PHOSPHATASE"/>
    <property type="match status" value="1"/>
</dbReference>
<sequence>MLIATDLDGTLLSPDGSISPRTRSAVAAAEKAGVPVVPVTARQLYGLTDLRDGLGRWALCSNGAICWDLHAGTVLFSLPMTGEVARRFATRLAAAAPGTVFAAIQDDGNFFASQAGYPELCTFSDHHRDPAGMPRMSLAEVTATDCLKLVARHPSLSVAQLGAVAASVADPHQVHITSSGAGMLEVSAAGVTKDTGVSMLAERFGMTRSDVVAFGDGDNDVELLSWAPRSWAVANAVPAALAAADRVAPSNAEDGVAQVIESLLAREPGRVGEARP</sequence>
<dbReference type="SFLD" id="SFLDS00003">
    <property type="entry name" value="Haloacid_Dehalogenase"/>
    <property type="match status" value="1"/>
</dbReference>
<dbReference type="GO" id="GO:0016791">
    <property type="term" value="F:phosphatase activity"/>
    <property type="evidence" value="ECO:0007669"/>
    <property type="project" value="TreeGrafter"/>
</dbReference>
<reference evidence="2 3" key="2">
    <citation type="submission" date="2018-12" db="EMBL/GenBank/DDBJ databases">
        <authorList>
            <consortium name="Pathogen Informatics"/>
        </authorList>
    </citation>
    <scope>NUCLEOTIDE SEQUENCE [LARGE SCALE GENOMIC DNA]</scope>
    <source>
        <strain evidence="2 3">NCTC13652</strain>
    </source>
</reference>
<dbReference type="STRING" id="1122997.GCA_000425285_01832"/>
<dbReference type="InterPro" id="IPR036412">
    <property type="entry name" value="HAD-like_sf"/>
</dbReference>
<dbReference type="PANTHER" id="PTHR10000:SF8">
    <property type="entry name" value="HAD SUPERFAMILY HYDROLASE-LIKE, TYPE 3"/>
    <property type="match status" value="1"/>
</dbReference>